<dbReference type="Proteomes" id="UP001138500">
    <property type="component" value="Unassembled WGS sequence"/>
</dbReference>
<keyword evidence="2" id="KW-1185">Reference proteome</keyword>
<dbReference type="PANTHER" id="PTHR34673:SF1">
    <property type="entry name" value="COLD-REGULATED PROTEIN"/>
    <property type="match status" value="1"/>
</dbReference>
<gene>
    <name evidence="1" type="ORF">Tdes44962_MAKER09003</name>
</gene>
<dbReference type="AlphaFoldDB" id="A0A9W7SUJ7"/>
<comment type="caution">
    <text evidence="1">The sequence shown here is derived from an EMBL/GenBank/DDBJ whole genome shotgun (WGS) entry which is preliminary data.</text>
</comment>
<dbReference type="EMBL" id="RIBY02001247">
    <property type="protein sequence ID" value="KAH9830692.1"/>
    <property type="molecule type" value="Genomic_DNA"/>
</dbReference>
<name>A0A9W7SUJ7_9PEZI</name>
<dbReference type="PANTHER" id="PTHR34673">
    <property type="entry name" value="COLD-REGULATED PROTEIN"/>
    <property type="match status" value="1"/>
</dbReference>
<protein>
    <submittedName>
        <fullName evidence="1">Uncharacterized protein</fullName>
    </submittedName>
</protein>
<dbReference type="OrthoDB" id="4412445at2759"/>
<accession>A0A9W7SUJ7</accession>
<evidence type="ECO:0000313" key="1">
    <source>
        <dbReference type="EMBL" id="KAH9830692.1"/>
    </source>
</evidence>
<organism evidence="1 2">
    <name type="scientific">Teratosphaeria destructans</name>
    <dbReference type="NCBI Taxonomy" id="418781"/>
    <lineage>
        <taxon>Eukaryota</taxon>
        <taxon>Fungi</taxon>
        <taxon>Dikarya</taxon>
        <taxon>Ascomycota</taxon>
        <taxon>Pezizomycotina</taxon>
        <taxon>Dothideomycetes</taxon>
        <taxon>Dothideomycetidae</taxon>
        <taxon>Mycosphaerellales</taxon>
        <taxon>Teratosphaeriaceae</taxon>
        <taxon>Teratosphaeria</taxon>
    </lineage>
</organism>
<reference evidence="1 2" key="1">
    <citation type="journal article" date="2018" name="IMA Fungus">
        <title>IMA Genome-F 10: Nine draft genome sequences of Claviceps purpurea s.lat., including C. arundinis, C. humidiphila, and C. cf. spartinae, pseudomolecules for the pitch canker pathogen Fusarium circinatum, draft genome of Davidsoniella eucalypti, Grosmannia galeiformis, Quambalaria eucalypti, and Teratosphaeria destructans.</title>
        <authorList>
            <person name="Wingfield B.D."/>
            <person name="Liu M."/>
            <person name="Nguyen H.D."/>
            <person name="Lane F.A."/>
            <person name="Morgan S.W."/>
            <person name="De Vos L."/>
            <person name="Wilken P.M."/>
            <person name="Duong T.A."/>
            <person name="Aylward J."/>
            <person name="Coetzee M.P."/>
            <person name="Dadej K."/>
            <person name="De Beer Z.W."/>
            <person name="Findlay W."/>
            <person name="Havenga M."/>
            <person name="Kolarik M."/>
            <person name="Menzies J.G."/>
            <person name="Naidoo K."/>
            <person name="Pochopski O."/>
            <person name="Shoukouhi P."/>
            <person name="Santana Q.C."/>
            <person name="Seifert K.A."/>
            <person name="Soal N."/>
            <person name="Steenkamp E.T."/>
            <person name="Tatham C.T."/>
            <person name="van der Nest M.A."/>
            <person name="Wingfield M.J."/>
        </authorList>
    </citation>
    <scope>NUCLEOTIDE SEQUENCE [LARGE SCALE GENOMIC DNA]</scope>
    <source>
        <strain evidence="1">CMW44962</strain>
    </source>
</reference>
<sequence>MADPCGILPFPVICIQCGTGKDTTTPSPLRGSHTHDLTPELFPDQNPCHVKVVGPTLGFVTGVVLAVVCWPASIFCGCCATEAGKKMLGAPADTSGQVSNCIPF</sequence>
<reference evidence="1 2" key="2">
    <citation type="journal article" date="2021" name="Curr. Genet.">
        <title>Genetic response to nitrogen starvation in the aggressive Eucalyptus foliar pathogen Teratosphaeria destructans.</title>
        <authorList>
            <person name="Havenga M."/>
            <person name="Wingfield B.D."/>
            <person name="Wingfield M.J."/>
            <person name="Dreyer L.L."/>
            <person name="Roets F."/>
            <person name="Aylward J."/>
        </authorList>
    </citation>
    <scope>NUCLEOTIDE SEQUENCE [LARGE SCALE GENOMIC DNA]</scope>
    <source>
        <strain evidence="1">CMW44962</strain>
    </source>
</reference>
<evidence type="ECO:0000313" key="2">
    <source>
        <dbReference type="Proteomes" id="UP001138500"/>
    </source>
</evidence>
<proteinExistence type="predicted"/>